<evidence type="ECO:0000256" key="1">
    <source>
        <dbReference type="ARBA" id="ARBA00004651"/>
    </source>
</evidence>
<dbReference type="PROSITE" id="PS50928">
    <property type="entry name" value="ABC_TM1"/>
    <property type="match status" value="1"/>
</dbReference>
<evidence type="ECO:0000256" key="5">
    <source>
        <dbReference type="ARBA" id="ARBA00022989"/>
    </source>
</evidence>
<keyword evidence="3" id="KW-1003">Cell membrane</keyword>
<dbReference type="Pfam" id="PF00528">
    <property type="entry name" value="BPD_transp_1"/>
    <property type="match status" value="1"/>
</dbReference>
<keyword evidence="4 7" id="KW-0812">Transmembrane</keyword>
<keyword evidence="2 7" id="KW-0813">Transport</keyword>
<feature type="transmembrane region" description="Helical" evidence="7">
    <location>
        <begin position="114"/>
        <end position="135"/>
    </location>
</feature>
<evidence type="ECO:0000256" key="4">
    <source>
        <dbReference type="ARBA" id="ARBA00022692"/>
    </source>
</evidence>
<accession>A0A1G5BS33</accession>
<evidence type="ECO:0000256" key="6">
    <source>
        <dbReference type="ARBA" id="ARBA00023136"/>
    </source>
</evidence>
<dbReference type="PANTHER" id="PTHR30193">
    <property type="entry name" value="ABC TRANSPORTER PERMEASE PROTEIN"/>
    <property type="match status" value="1"/>
</dbReference>
<evidence type="ECO:0000313" key="9">
    <source>
        <dbReference type="EMBL" id="SCX92720.1"/>
    </source>
</evidence>
<dbReference type="CDD" id="cd06261">
    <property type="entry name" value="TM_PBP2"/>
    <property type="match status" value="1"/>
</dbReference>
<organism evidence="9 10">
    <name type="scientific">Thiohalorhabdus denitrificans</name>
    <dbReference type="NCBI Taxonomy" id="381306"/>
    <lineage>
        <taxon>Bacteria</taxon>
        <taxon>Pseudomonadati</taxon>
        <taxon>Pseudomonadota</taxon>
        <taxon>Gammaproteobacteria</taxon>
        <taxon>Thiohalorhabdales</taxon>
        <taxon>Thiohalorhabdaceae</taxon>
        <taxon>Thiohalorhabdus</taxon>
    </lineage>
</organism>
<dbReference type="InterPro" id="IPR035906">
    <property type="entry name" value="MetI-like_sf"/>
</dbReference>
<comment type="similarity">
    <text evidence="7">Belongs to the binding-protein-dependent transport system permease family.</text>
</comment>
<feature type="transmembrane region" description="Helical" evidence="7">
    <location>
        <begin position="221"/>
        <end position="240"/>
    </location>
</feature>
<name>A0A1G5BS33_9GAMM</name>
<evidence type="ECO:0000256" key="7">
    <source>
        <dbReference type="RuleBase" id="RU363032"/>
    </source>
</evidence>
<proteinExistence type="inferred from homology"/>
<comment type="subcellular location">
    <subcellularLocation>
        <location evidence="1 7">Cell membrane</location>
        <topology evidence="1 7">Multi-pass membrane protein</topology>
    </subcellularLocation>
</comment>
<dbReference type="AlphaFoldDB" id="A0A1G5BS33"/>
<feature type="domain" description="ABC transmembrane type-1" evidence="8">
    <location>
        <begin position="77"/>
        <end position="259"/>
    </location>
</feature>
<keyword evidence="9" id="KW-0762">Sugar transport</keyword>
<evidence type="ECO:0000256" key="2">
    <source>
        <dbReference type="ARBA" id="ARBA00022448"/>
    </source>
</evidence>
<feature type="transmembrane region" description="Helical" evidence="7">
    <location>
        <begin position="20"/>
        <end position="45"/>
    </location>
</feature>
<dbReference type="SUPFAM" id="SSF161098">
    <property type="entry name" value="MetI-like"/>
    <property type="match status" value="1"/>
</dbReference>
<dbReference type="InterPro" id="IPR051393">
    <property type="entry name" value="ABC_transporter_permease"/>
</dbReference>
<feature type="transmembrane region" description="Helical" evidence="7">
    <location>
        <begin position="170"/>
        <end position="191"/>
    </location>
</feature>
<evidence type="ECO:0000259" key="8">
    <source>
        <dbReference type="PROSITE" id="PS50928"/>
    </source>
</evidence>
<dbReference type="InterPro" id="IPR000515">
    <property type="entry name" value="MetI-like"/>
</dbReference>
<evidence type="ECO:0000256" key="3">
    <source>
        <dbReference type="ARBA" id="ARBA00022475"/>
    </source>
</evidence>
<keyword evidence="10" id="KW-1185">Reference proteome</keyword>
<keyword evidence="6 7" id="KW-0472">Membrane</keyword>
<dbReference type="RefSeq" id="WP_317622999.1">
    <property type="nucleotide sequence ID" value="NZ_FMUN01000002.1"/>
</dbReference>
<gene>
    <name evidence="9" type="ORF">SAMN05661077_0740</name>
</gene>
<dbReference type="Proteomes" id="UP000183104">
    <property type="component" value="Unassembled WGS sequence"/>
</dbReference>
<dbReference type="Gene3D" id="1.10.3720.10">
    <property type="entry name" value="MetI-like"/>
    <property type="match status" value="1"/>
</dbReference>
<dbReference type="GO" id="GO:0055085">
    <property type="term" value="P:transmembrane transport"/>
    <property type="evidence" value="ECO:0007669"/>
    <property type="project" value="InterPro"/>
</dbReference>
<dbReference type="PANTHER" id="PTHR30193:SF37">
    <property type="entry name" value="INNER MEMBRANE ABC TRANSPORTER PERMEASE PROTEIN YCJO"/>
    <property type="match status" value="1"/>
</dbReference>
<protein>
    <submittedName>
        <fullName evidence="9">Multiple sugar transport system permease protein</fullName>
    </submittedName>
</protein>
<dbReference type="GO" id="GO:0005886">
    <property type="term" value="C:plasma membrane"/>
    <property type="evidence" value="ECO:0007669"/>
    <property type="project" value="UniProtKB-SubCell"/>
</dbReference>
<reference evidence="10" key="1">
    <citation type="submission" date="2016-10" db="EMBL/GenBank/DDBJ databases">
        <authorList>
            <person name="Varghese N."/>
        </authorList>
    </citation>
    <scope>NUCLEOTIDE SEQUENCE [LARGE SCALE GENOMIC DNA]</scope>
    <source>
        <strain evidence="10">HL 19</strain>
    </source>
</reference>
<sequence length="259" mass="28388">MPLRNRWKSFIDRETPAAWLLAAPALLGLLAFVALPFLLALALSFTDLRMGSPLPVEWAGLEQYARILSDPGFLHALRNNAVFAAVVVPLQTALALGLALLLDRPLRGMVVFRTLFFLPVVFPMSLVAVVWILIYAPGTDGLMNAALATLTLGAWEPVDFLHDPRWALPAIMLLSIWQGVGFQMVILLAALQGVPQTLHEAARLDGAGPVRRFWHVTLPQLRNPLIFVALVTAILAFRLFDQVQIMTQGGPLDATTTVM</sequence>
<evidence type="ECO:0000313" key="10">
    <source>
        <dbReference type="Proteomes" id="UP000183104"/>
    </source>
</evidence>
<dbReference type="EMBL" id="FMUN01000002">
    <property type="protein sequence ID" value="SCX92720.1"/>
    <property type="molecule type" value="Genomic_DNA"/>
</dbReference>
<feature type="transmembrane region" description="Helical" evidence="7">
    <location>
        <begin position="81"/>
        <end position="102"/>
    </location>
</feature>
<keyword evidence="5 7" id="KW-1133">Transmembrane helix</keyword>